<dbReference type="PANTHER" id="PTHR43719">
    <property type="entry name" value="TWO-COMPONENT HISTIDINE KINASE"/>
    <property type="match status" value="1"/>
</dbReference>
<dbReference type="GO" id="GO:0004673">
    <property type="term" value="F:protein histidine kinase activity"/>
    <property type="evidence" value="ECO:0007669"/>
    <property type="project" value="UniProtKB-EC"/>
</dbReference>
<reference evidence="2 3" key="1">
    <citation type="submission" date="2018-12" db="EMBL/GenBank/DDBJ databases">
        <authorList>
            <consortium name="Pathogen Informatics"/>
        </authorList>
    </citation>
    <scope>NUCLEOTIDE SEQUENCE [LARGE SCALE GENOMIC DNA]</scope>
    <source>
        <strain evidence="2 3">NCTC8284</strain>
    </source>
</reference>
<keyword evidence="1" id="KW-0597">Phosphoprotein</keyword>
<dbReference type="Proteomes" id="UP000278733">
    <property type="component" value="Chromosome"/>
</dbReference>
<proteinExistence type="predicted"/>
<keyword evidence="2" id="KW-0808">Transferase</keyword>
<evidence type="ECO:0000313" key="2">
    <source>
        <dbReference type="EMBL" id="VEH67656.1"/>
    </source>
</evidence>
<dbReference type="Gene3D" id="3.30.565.10">
    <property type="entry name" value="Histidine kinase-like ATPase, C-terminal domain"/>
    <property type="match status" value="1"/>
</dbReference>
<protein>
    <submittedName>
        <fullName evidence="2">Sensor histidine kinase-like protein</fullName>
        <ecNumber evidence="2">2.7.13.3</ecNumber>
    </submittedName>
</protein>
<sequence length="96" mass="10803">MNFEPINLNELLNDIQNFAILMAEPKNLKFVLEIESNLPDLLYLDRARLSQILLNLIGNAVKFTEKGTIKLSIHALEKIFTVLVFLIPVGGSHSVN</sequence>
<gene>
    <name evidence="2" type="primary">arcB_2</name>
    <name evidence="2" type="ORF">NCTC8284_02853</name>
</gene>
<accession>A0A448MR90</accession>
<dbReference type="SUPFAM" id="SSF55874">
    <property type="entry name" value="ATPase domain of HSP90 chaperone/DNA topoisomerase II/histidine kinase"/>
    <property type="match status" value="1"/>
</dbReference>
<dbReference type="InterPro" id="IPR036890">
    <property type="entry name" value="HATPase_C_sf"/>
</dbReference>
<dbReference type="AlphaFoldDB" id="A0A448MR90"/>
<name>A0A448MR90_9PAST</name>
<dbReference type="KEGG" id="rpne:NCTC8284_02853"/>
<evidence type="ECO:0000313" key="3">
    <source>
        <dbReference type="Proteomes" id="UP000278733"/>
    </source>
</evidence>
<keyword evidence="2" id="KW-0418">Kinase</keyword>
<dbReference type="InterPro" id="IPR050956">
    <property type="entry name" value="2C_system_His_kinase"/>
</dbReference>
<dbReference type="EMBL" id="LR134405">
    <property type="protein sequence ID" value="VEH67656.1"/>
    <property type="molecule type" value="Genomic_DNA"/>
</dbReference>
<organism evidence="2 3">
    <name type="scientific">Rodentibacter pneumotropicus</name>
    <dbReference type="NCBI Taxonomy" id="758"/>
    <lineage>
        <taxon>Bacteria</taxon>
        <taxon>Pseudomonadati</taxon>
        <taxon>Pseudomonadota</taxon>
        <taxon>Gammaproteobacteria</taxon>
        <taxon>Pasteurellales</taxon>
        <taxon>Pasteurellaceae</taxon>
        <taxon>Rodentibacter</taxon>
    </lineage>
</organism>
<evidence type="ECO:0000256" key="1">
    <source>
        <dbReference type="ARBA" id="ARBA00022553"/>
    </source>
</evidence>
<dbReference type="EC" id="2.7.13.3" evidence="2"/>
<dbReference type="PANTHER" id="PTHR43719:SF27">
    <property type="entry name" value="AEROBIC RESPIRATION CONTROL SENSOR PROTEIN ARCB"/>
    <property type="match status" value="1"/>
</dbReference>